<dbReference type="Proteomes" id="UP001597295">
    <property type="component" value="Unassembled WGS sequence"/>
</dbReference>
<organism evidence="2 3">
    <name type="scientific">Lacibacterium aquatile</name>
    <dbReference type="NCBI Taxonomy" id="1168082"/>
    <lineage>
        <taxon>Bacteria</taxon>
        <taxon>Pseudomonadati</taxon>
        <taxon>Pseudomonadota</taxon>
        <taxon>Alphaproteobacteria</taxon>
        <taxon>Rhodospirillales</taxon>
        <taxon>Rhodospirillaceae</taxon>
    </lineage>
</organism>
<accession>A0ABW5DUI3</accession>
<evidence type="ECO:0000313" key="3">
    <source>
        <dbReference type="Proteomes" id="UP001597295"/>
    </source>
</evidence>
<name>A0ABW5DUI3_9PROT</name>
<dbReference type="EMBL" id="JBHUIP010000013">
    <property type="protein sequence ID" value="MFD2264348.1"/>
    <property type="molecule type" value="Genomic_DNA"/>
</dbReference>
<comment type="caution">
    <text evidence="2">The sequence shown here is derived from an EMBL/GenBank/DDBJ whole genome shotgun (WGS) entry which is preliminary data.</text>
</comment>
<protein>
    <submittedName>
        <fullName evidence="2">Uncharacterized protein</fullName>
    </submittedName>
</protein>
<gene>
    <name evidence="2" type="ORF">ACFSM5_15700</name>
</gene>
<keyword evidence="3" id="KW-1185">Reference proteome</keyword>
<reference evidence="3" key="1">
    <citation type="journal article" date="2019" name="Int. J. Syst. Evol. Microbiol.">
        <title>The Global Catalogue of Microorganisms (GCM) 10K type strain sequencing project: providing services to taxonomists for standard genome sequencing and annotation.</title>
        <authorList>
            <consortium name="The Broad Institute Genomics Platform"/>
            <consortium name="The Broad Institute Genome Sequencing Center for Infectious Disease"/>
            <person name="Wu L."/>
            <person name="Ma J."/>
        </authorList>
    </citation>
    <scope>NUCLEOTIDE SEQUENCE [LARGE SCALE GENOMIC DNA]</scope>
    <source>
        <strain evidence="3">CGMCC 1.19062</strain>
    </source>
</reference>
<proteinExistence type="predicted"/>
<feature type="chain" id="PRO_5045183029" evidence="1">
    <location>
        <begin position="21"/>
        <end position="264"/>
    </location>
</feature>
<dbReference type="RefSeq" id="WP_379877430.1">
    <property type="nucleotide sequence ID" value="NZ_JBHUIP010000013.1"/>
</dbReference>
<evidence type="ECO:0000256" key="1">
    <source>
        <dbReference type="SAM" id="SignalP"/>
    </source>
</evidence>
<sequence length="264" mass="29506">MRLTAFILGFLVMLTGAAQAQSGGSGFPPRIVWHYDFPAEQPAGWKPPKSPAFFSVLDYQRSHPDIFIWDLNEKIQGGKTDKYWADYLSENGGPMSAGLMLTIQQSRIRTQPFSVKGFIANATAVADGLAARNYPVDSADMRIGLLTPTDWAEYQVYLKERHAARKTDWEVGGPIAGACESFQGTRDNEMCIQIHYRRTAFLNAGPTANLLDYVELIQINDLSRTVRGIFIPFCDAPENAKTLFCTSGNQNMFALRRAYQNSKF</sequence>
<evidence type="ECO:0000313" key="2">
    <source>
        <dbReference type="EMBL" id="MFD2264348.1"/>
    </source>
</evidence>
<keyword evidence="1" id="KW-0732">Signal</keyword>
<feature type="signal peptide" evidence="1">
    <location>
        <begin position="1"/>
        <end position="20"/>
    </location>
</feature>